<organism evidence="1 2">
    <name type="scientific">Stylophora pistillata</name>
    <name type="common">Smooth cauliflower coral</name>
    <dbReference type="NCBI Taxonomy" id="50429"/>
    <lineage>
        <taxon>Eukaryota</taxon>
        <taxon>Metazoa</taxon>
        <taxon>Cnidaria</taxon>
        <taxon>Anthozoa</taxon>
        <taxon>Hexacorallia</taxon>
        <taxon>Scleractinia</taxon>
        <taxon>Astrocoeniina</taxon>
        <taxon>Pocilloporidae</taxon>
        <taxon>Stylophora</taxon>
    </lineage>
</organism>
<dbReference type="Proteomes" id="UP000225706">
    <property type="component" value="Unassembled WGS sequence"/>
</dbReference>
<dbReference type="AlphaFoldDB" id="A0A2B4REY2"/>
<dbReference type="PANTHER" id="PTHR46880:SF5">
    <property type="entry name" value="DUF4371 DOMAIN-CONTAINING PROTEIN"/>
    <property type="match status" value="1"/>
</dbReference>
<dbReference type="PANTHER" id="PTHR46880">
    <property type="entry name" value="RAS-ASSOCIATING DOMAIN-CONTAINING PROTEIN"/>
    <property type="match status" value="1"/>
</dbReference>
<gene>
    <name evidence="1" type="ORF">AWC38_SpisGene20748</name>
</gene>
<dbReference type="OrthoDB" id="10046039at2759"/>
<keyword evidence="2" id="KW-1185">Reference proteome</keyword>
<evidence type="ECO:0000313" key="2">
    <source>
        <dbReference type="Proteomes" id="UP000225706"/>
    </source>
</evidence>
<sequence>MAAVTAWRVRSLDQRAFTLLEGEHGCIYRNFFRRRCFRADVRSTAEGFSEGEEARQKLLKKRRIHHSWLEKKDLAYYKTTGFWWVLFLEHQGVYCFLCRKHKTLDTQNNAAVFSSSPGTSAFAVLYWLAKEAVAKTKFFSLLTLFCVVGVDKMQHFNHKSHGAMGEMSRHIGTELKNSTVQQHFEEQAAQASGFLGKMHNAKFIGVVTIMNHVLPIFNRLSCTFQRGKVSFAHIQPALEKCINDRNKILQTENLIAEFQSDLSQNGRLRRAELALSDRNEQFRRNFPIKYVGSLKESIESRLATFPLLSAFNTFNPALVPEREDPGFLEYDNANGKLLAQQYFDTESDRKQFLGERQVLKYDLVKWKKELPDKVKGPPARKDSTVIPTDWCLKKLLQLKDLLPFNLPQVAKVANVVVSLPVPAVKSKEFEDLVNLVVLSWSAAKPCGKCPPKIINTAPPPLAGPGSACEDVPVVIVHDVGAQATDDDAQLLHSIEEEVEETSKALELSDLDAKESDYDSD</sequence>
<dbReference type="STRING" id="50429.A0A2B4REY2"/>
<accession>A0A2B4REY2</accession>
<comment type="caution">
    <text evidence="1">The sequence shown here is derived from an EMBL/GenBank/DDBJ whole genome shotgun (WGS) entry which is preliminary data.</text>
</comment>
<name>A0A2B4REY2_STYPI</name>
<protein>
    <submittedName>
        <fullName evidence="1">Uncharacterized protein</fullName>
    </submittedName>
</protein>
<reference evidence="2" key="1">
    <citation type="journal article" date="2017" name="bioRxiv">
        <title>Comparative analysis of the genomes of Stylophora pistillata and Acropora digitifera provides evidence for extensive differences between species of corals.</title>
        <authorList>
            <person name="Voolstra C.R."/>
            <person name="Li Y."/>
            <person name="Liew Y.J."/>
            <person name="Baumgarten S."/>
            <person name="Zoccola D."/>
            <person name="Flot J.-F."/>
            <person name="Tambutte S."/>
            <person name="Allemand D."/>
            <person name="Aranda M."/>
        </authorList>
    </citation>
    <scope>NUCLEOTIDE SEQUENCE [LARGE SCALE GENOMIC DNA]</scope>
</reference>
<dbReference type="EMBL" id="LSMT01000692">
    <property type="protein sequence ID" value="PFX15050.1"/>
    <property type="molecule type" value="Genomic_DNA"/>
</dbReference>
<proteinExistence type="predicted"/>
<evidence type="ECO:0000313" key="1">
    <source>
        <dbReference type="EMBL" id="PFX15050.1"/>
    </source>
</evidence>